<dbReference type="InterPro" id="IPR036291">
    <property type="entry name" value="NAD(P)-bd_dom_sf"/>
</dbReference>
<evidence type="ECO:0000256" key="3">
    <source>
        <dbReference type="ARBA" id="ARBA00023002"/>
    </source>
</evidence>
<dbReference type="Pfam" id="PF02774">
    <property type="entry name" value="Semialdhyde_dhC"/>
    <property type="match status" value="1"/>
</dbReference>
<evidence type="ECO:0000256" key="1">
    <source>
        <dbReference type="ARBA" id="ARBA00010584"/>
    </source>
</evidence>
<dbReference type="eggNOG" id="arCOG00494">
    <property type="taxonomic scope" value="Archaea"/>
</dbReference>
<dbReference type="NCBIfam" id="NF006416">
    <property type="entry name" value="PRK08664.1"/>
    <property type="match status" value="1"/>
</dbReference>
<accession>Q5JH37</accession>
<dbReference type="NCBIfam" id="TIGR00978">
    <property type="entry name" value="asd_EA"/>
    <property type="match status" value="1"/>
</dbReference>
<dbReference type="GeneID" id="78447966"/>
<dbReference type="STRING" id="69014.TK1443"/>
<keyword evidence="7" id="KW-1185">Reference proteome</keyword>
<dbReference type="GO" id="GO:0046983">
    <property type="term" value="F:protein dimerization activity"/>
    <property type="evidence" value="ECO:0007669"/>
    <property type="project" value="InterPro"/>
</dbReference>
<dbReference type="EMBL" id="AP006878">
    <property type="protein sequence ID" value="BAD85632.1"/>
    <property type="molecule type" value="Genomic_DNA"/>
</dbReference>
<comment type="similarity">
    <text evidence="1">Belongs to the aspartate-semialdehyde dehydrogenase family.</text>
</comment>
<proteinExistence type="inferred from homology"/>
<dbReference type="Proteomes" id="UP000000536">
    <property type="component" value="Chromosome"/>
</dbReference>
<dbReference type="HOGENOM" id="CLU_049966_1_0_2"/>
<organism evidence="6 7">
    <name type="scientific">Thermococcus kodakarensis (strain ATCC BAA-918 / JCM 12380 / KOD1)</name>
    <name type="common">Pyrococcus kodakaraensis (strain KOD1)</name>
    <dbReference type="NCBI Taxonomy" id="69014"/>
    <lineage>
        <taxon>Archaea</taxon>
        <taxon>Methanobacteriati</taxon>
        <taxon>Methanobacteriota</taxon>
        <taxon>Thermococci</taxon>
        <taxon>Thermococcales</taxon>
        <taxon>Thermococcaceae</taxon>
        <taxon>Thermococcus</taxon>
    </lineage>
</organism>
<evidence type="ECO:0000256" key="4">
    <source>
        <dbReference type="PIRSR" id="PIRSR000148-1"/>
    </source>
</evidence>
<dbReference type="SUPFAM" id="SSF55347">
    <property type="entry name" value="Glyceraldehyde-3-phosphate dehydrogenase-like, C-terminal domain"/>
    <property type="match status" value="1"/>
</dbReference>
<dbReference type="GO" id="GO:0051287">
    <property type="term" value="F:NAD binding"/>
    <property type="evidence" value="ECO:0007669"/>
    <property type="project" value="InterPro"/>
</dbReference>
<sequence>MRVAVLGATGMVGRTFVRLLAGHPWFRVEKLVASERSAGRKYGELVDDSPEEFRDVEVTSLPEFLRDPDVDIVFNALPASISREVEGELAQSLPVFTNARSHRYDPDVPILVPEVNLEHLELIEVQRERRGWEGFIVTNPNCSTAILTVSLAALRGFGIREVKVATMQAISGAGYSGLSALAIQDNVIPSIPGEEWKIENESRKILGELDGVEVKPAEFRISAMATRVPVLHGHTEAVFVKLEEGSLEEVREAFESFDPLGELGLPSYERPLVYSDVPQPRLHRDRGRGLTVTVGRLEGSSGSFKYVVTGHNLVRGAAGGSVLNAELAYKLGYLK</sequence>
<keyword evidence="3" id="KW-0560">Oxidoreductase</keyword>
<dbReference type="GO" id="GO:0004073">
    <property type="term" value="F:aspartate-semialdehyde dehydrogenase activity"/>
    <property type="evidence" value="ECO:0000318"/>
    <property type="project" value="GO_Central"/>
</dbReference>
<dbReference type="PhylomeDB" id="Q5JH37"/>
<feature type="domain" description="Semialdehyde dehydrogenase NAD-binding" evidence="5">
    <location>
        <begin position="2"/>
        <end position="123"/>
    </location>
</feature>
<dbReference type="InParanoid" id="Q5JH37"/>
<dbReference type="AlphaFoldDB" id="Q5JH37"/>
<dbReference type="SUPFAM" id="SSF51735">
    <property type="entry name" value="NAD(P)-binding Rossmann-fold domains"/>
    <property type="match status" value="1"/>
</dbReference>
<dbReference type="RefSeq" id="WP_011250394.1">
    <property type="nucleotide sequence ID" value="NC_006624.1"/>
</dbReference>
<dbReference type="PANTHER" id="PTHR46718:SF1">
    <property type="entry name" value="ASPARTATE-SEMIALDEHYDE DEHYDROGENASE"/>
    <property type="match status" value="1"/>
</dbReference>
<feature type="active site" description="Acyl-thioester intermediate" evidence="4">
    <location>
        <position position="142"/>
    </location>
</feature>
<dbReference type="Gene3D" id="3.30.360.10">
    <property type="entry name" value="Dihydrodipicolinate Reductase, domain 2"/>
    <property type="match status" value="1"/>
</dbReference>
<reference evidence="6 7" key="1">
    <citation type="journal article" date="2005" name="Genome Res.">
        <title>Complete genome sequence of the hyperthermophilic archaeon Thermococcus kodakaraensis KOD1 and comparison with Pyrococcus genomes.</title>
        <authorList>
            <person name="Fukui T."/>
            <person name="Atomi H."/>
            <person name="Kanai T."/>
            <person name="Matsumi R."/>
            <person name="Fujiwara S."/>
            <person name="Imanaka T."/>
        </authorList>
    </citation>
    <scope>NUCLEOTIDE SEQUENCE [LARGE SCALE GENOMIC DNA]</scope>
    <source>
        <strain evidence="7">ATCC BAA-918 / JCM 12380 / KOD1</strain>
    </source>
</reference>
<evidence type="ECO:0000313" key="6">
    <source>
        <dbReference type="EMBL" id="BAD85632.1"/>
    </source>
</evidence>
<dbReference type="EnsemblBacteria" id="BAD85632">
    <property type="protein sequence ID" value="BAD85632"/>
    <property type="gene ID" value="TK1443"/>
</dbReference>
<dbReference type="Pfam" id="PF01118">
    <property type="entry name" value="Semialdhyde_dh"/>
    <property type="match status" value="1"/>
</dbReference>
<evidence type="ECO:0000313" key="7">
    <source>
        <dbReference type="Proteomes" id="UP000000536"/>
    </source>
</evidence>
<dbReference type="InterPro" id="IPR012280">
    <property type="entry name" value="Semialdhyde_DH_dimer_dom"/>
</dbReference>
<dbReference type="GO" id="GO:0050661">
    <property type="term" value="F:NADP binding"/>
    <property type="evidence" value="ECO:0007669"/>
    <property type="project" value="InterPro"/>
</dbReference>
<gene>
    <name evidence="6" type="ordered locus">TK1443</name>
</gene>
<dbReference type="GO" id="GO:0009086">
    <property type="term" value="P:methionine biosynthetic process"/>
    <property type="evidence" value="ECO:0000318"/>
    <property type="project" value="GO_Central"/>
</dbReference>
<dbReference type="InterPro" id="IPR005676">
    <property type="entry name" value="Asp_semi-ald_DH_pep-lack"/>
</dbReference>
<protein>
    <submittedName>
        <fullName evidence="6">Aspartate-semialdehyde dehydrogenase</fullName>
    </submittedName>
</protein>
<dbReference type="CDD" id="cd02315">
    <property type="entry name" value="ScASADH_like_N"/>
    <property type="match status" value="1"/>
</dbReference>
<feature type="active site" description="Proton acceptor" evidence="4">
    <location>
        <position position="234"/>
    </location>
</feature>
<evidence type="ECO:0000259" key="5">
    <source>
        <dbReference type="SMART" id="SM00859"/>
    </source>
</evidence>
<dbReference type="Gene3D" id="3.40.50.720">
    <property type="entry name" value="NAD(P)-binding Rossmann-like Domain"/>
    <property type="match status" value="1"/>
</dbReference>
<dbReference type="PATRIC" id="fig|69014.16.peg.1405"/>
<dbReference type="PIRSF" id="PIRSF000148">
    <property type="entry name" value="ASA_dh"/>
    <property type="match status" value="1"/>
</dbReference>
<dbReference type="PANTHER" id="PTHR46718">
    <property type="entry name" value="ASPARTATE-SEMIALDEHYDE DEHYDROGENASE"/>
    <property type="match status" value="1"/>
</dbReference>
<dbReference type="CDD" id="cd18130">
    <property type="entry name" value="ASADH_C_arch_fung_like"/>
    <property type="match status" value="1"/>
</dbReference>
<evidence type="ECO:0000256" key="2">
    <source>
        <dbReference type="ARBA" id="ARBA00022857"/>
    </source>
</evidence>
<dbReference type="OrthoDB" id="38238at2157"/>
<dbReference type="InterPro" id="IPR000534">
    <property type="entry name" value="Semialdehyde_DH_NAD-bd"/>
</dbReference>
<keyword evidence="2" id="KW-0521">NADP</keyword>
<dbReference type="FunCoup" id="Q5JH37">
    <property type="interactions" value="165"/>
</dbReference>
<dbReference type="InterPro" id="IPR051823">
    <property type="entry name" value="ASADH-related"/>
</dbReference>
<name>Q5JH37_THEKO</name>
<dbReference type="GO" id="GO:0009088">
    <property type="term" value="P:threonine biosynthetic process"/>
    <property type="evidence" value="ECO:0000318"/>
    <property type="project" value="GO_Central"/>
</dbReference>
<dbReference type="SMART" id="SM00859">
    <property type="entry name" value="Semialdhyde_dh"/>
    <property type="match status" value="1"/>
</dbReference>
<dbReference type="KEGG" id="tko:TK1443"/>